<organism evidence="1 2">
    <name type="scientific">Photobacterium atrarenae</name>
    <dbReference type="NCBI Taxonomy" id="865757"/>
    <lineage>
        <taxon>Bacteria</taxon>
        <taxon>Pseudomonadati</taxon>
        <taxon>Pseudomonadota</taxon>
        <taxon>Gammaproteobacteria</taxon>
        <taxon>Vibrionales</taxon>
        <taxon>Vibrionaceae</taxon>
        <taxon>Photobacterium</taxon>
    </lineage>
</organism>
<dbReference type="Proteomes" id="UP001057998">
    <property type="component" value="Chromosome 2"/>
</dbReference>
<keyword evidence="2" id="KW-1185">Reference proteome</keyword>
<gene>
    <name evidence="1" type="ORF">NNL38_17415</name>
</gene>
<protein>
    <submittedName>
        <fullName evidence="1">YtxH domain-containing protein</fullName>
    </submittedName>
</protein>
<proteinExistence type="predicted"/>
<evidence type="ECO:0000313" key="1">
    <source>
        <dbReference type="EMBL" id="UTV30357.1"/>
    </source>
</evidence>
<evidence type="ECO:0000313" key="2">
    <source>
        <dbReference type="Proteomes" id="UP001057998"/>
    </source>
</evidence>
<reference evidence="1" key="1">
    <citation type="submission" date="2022-07" db="EMBL/GenBank/DDBJ databases">
        <title>Genome sequencing of Photobacterium atrarenae GJH2-4.</title>
        <authorList>
            <person name="Park S.-J."/>
        </authorList>
    </citation>
    <scope>NUCLEOTIDE SEQUENCE</scope>
    <source>
        <strain evidence="1">GJH2-4</strain>
    </source>
</reference>
<name>A0ABY5GP73_9GAMM</name>
<sequence>MIKYIMLLLVGIGVYIGVTYKDQIEDFVDSRPVEEVQDLLEDAKDQVSAQAEGLTEKLEDLNQ</sequence>
<accession>A0ABY5GP73</accession>
<dbReference type="RefSeq" id="WP_255391707.1">
    <property type="nucleotide sequence ID" value="NZ_CP101509.1"/>
</dbReference>
<dbReference type="EMBL" id="CP101509">
    <property type="protein sequence ID" value="UTV30357.1"/>
    <property type="molecule type" value="Genomic_DNA"/>
</dbReference>